<reference evidence="2" key="1">
    <citation type="journal article" date="2022" name="bioRxiv">
        <title>Sequencing and chromosome-scale assembly of the giantPleurodeles waltlgenome.</title>
        <authorList>
            <person name="Brown T."/>
            <person name="Elewa A."/>
            <person name="Iarovenko S."/>
            <person name="Subramanian E."/>
            <person name="Araus A.J."/>
            <person name="Petzold A."/>
            <person name="Susuki M."/>
            <person name="Suzuki K.-i.T."/>
            <person name="Hayashi T."/>
            <person name="Toyoda A."/>
            <person name="Oliveira C."/>
            <person name="Osipova E."/>
            <person name="Leigh N.D."/>
            <person name="Simon A."/>
            <person name="Yun M.H."/>
        </authorList>
    </citation>
    <scope>NUCLEOTIDE SEQUENCE</scope>
    <source>
        <strain evidence="2">20211129_DDA</strain>
        <tissue evidence="2">Liver</tissue>
    </source>
</reference>
<feature type="compositionally biased region" description="Low complexity" evidence="1">
    <location>
        <begin position="47"/>
        <end position="62"/>
    </location>
</feature>
<name>A0AAV7QT77_PLEWA</name>
<dbReference type="AlphaFoldDB" id="A0AAV7QT77"/>
<dbReference type="EMBL" id="JANPWB010000010">
    <property type="protein sequence ID" value="KAJ1142556.1"/>
    <property type="molecule type" value="Genomic_DNA"/>
</dbReference>
<proteinExistence type="predicted"/>
<feature type="region of interest" description="Disordered" evidence="1">
    <location>
        <begin position="20"/>
        <end position="62"/>
    </location>
</feature>
<gene>
    <name evidence="2" type="ORF">NDU88_008870</name>
</gene>
<organism evidence="2 3">
    <name type="scientific">Pleurodeles waltl</name>
    <name type="common">Iberian ribbed newt</name>
    <dbReference type="NCBI Taxonomy" id="8319"/>
    <lineage>
        <taxon>Eukaryota</taxon>
        <taxon>Metazoa</taxon>
        <taxon>Chordata</taxon>
        <taxon>Craniata</taxon>
        <taxon>Vertebrata</taxon>
        <taxon>Euteleostomi</taxon>
        <taxon>Amphibia</taxon>
        <taxon>Batrachia</taxon>
        <taxon>Caudata</taxon>
        <taxon>Salamandroidea</taxon>
        <taxon>Salamandridae</taxon>
        <taxon>Pleurodelinae</taxon>
        <taxon>Pleurodeles</taxon>
    </lineage>
</organism>
<evidence type="ECO:0000256" key="1">
    <source>
        <dbReference type="SAM" id="MobiDB-lite"/>
    </source>
</evidence>
<evidence type="ECO:0000313" key="3">
    <source>
        <dbReference type="Proteomes" id="UP001066276"/>
    </source>
</evidence>
<evidence type="ECO:0000313" key="2">
    <source>
        <dbReference type="EMBL" id="KAJ1142556.1"/>
    </source>
</evidence>
<sequence>MGSRRITRFYIGLRLVPSGQDHQGCRTSPIPQDPEPLDRSSLTQARSLHSSPLPGGSHSSPGVPFRSHLPCRGLCRSHSADRTGPGVPPWGPCIPQRPACVSRTICPDQRPQACAICTAAPTIDSARGVFSIGAAHLFLPAQSTRKHARSARLSRRAGQFEESSPYCGALLTPGPAGSAIHIRYLRAGARRRFGPRGAPYVGRYRAASSAHGGSAPGCSTGSSQPFTAPLFGGGRVKGQRLGSSFIRAPQSRPPCWILAGWVAASARG</sequence>
<protein>
    <submittedName>
        <fullName evidence="2">Uncharacterized protein</fullName>
    </submittedName>
</protein>
<dbReference type="Proteomes" id="UP001066276">
    <property type="component" value="Chromosome 6"/>
</dbReference>
<accession>A0AAV7QT77</accession>
<comment type="caution">
    <text evidence="2">The sequence shown here is derived from an EMBL/GenBank/DDBJ whole genome shotgun (WGS) entry which is preliminary data.</text>
</comment>
<keyword evidence="3" id="KW-1185">Reference proteome</keyword>